<dbReference type="Gene3D" id="3.50.50.60">
    <property type="entry name" value="FAD/NAD(P)-binding domain"/>
    <property type="match status" value="2"/>
</dbReference>
<dbReference type="Proteomes" id="UP000519023">
    <property type="component" value="Unassembled WGS sequence"/>
</dbReference>
<dbReference type="InterPro" id="IPR036291">
    <property type="entry name" value="NAD(P)-bd_dom_sf"/>
</dbReference>
<comment type="cofactor">
    <cofactor evidence="1">
        <name>FAD</name>
        <dbReference type="ChEBI" id="CHEBI:57692"/>
    </cofactor>
</comment>
<reference evidence="7 8" key="1">
    <citation type="submission" date="2020-04" db="EMBL/GenBank/DDBJ databases">
        <title>Sphingobium sp. AR-3-1 isolated from Arctic soil.</title>
        <authorList>
            <person name="Dahal R.H."/>
            <person name="Chaudhary D.K."/>
        </authorList>
    </citation>
    <scope>NUCLEOTIDE SEQUENCE [LARGE SCALE GENOMIC DNA]</scope>
    <source>
        <strain evidence="7 8">AR-3-1</strain>
    </source>
</reference>
<evidence type="ECO:0000256" key="2">
    <source>
        <dbReference type="ARBA" id="ARBA00022630"/>
    </source>
</evidence>
<name>A0A7X9ZW11_9SPHN</name>
<evidence type="ECO:0000256" key="1">
    <source>
        <dbReference type="ARBA" id="ARBA00001974"/>
    </source>
</evidence>
<dbReference type="Pfam" id="PF07992">
    <property type="entry name" value="Pyr_redox_2"/>
    <property type="match status" value="1"/>
</dbReference>
<dbReference type="Pfam" id="PF14759">
    <property type="entry name" value="Reductase_C"/>
    <property type="match status" value="1"/>
</dbReference>
<keyword evidence="3" id="KW-0274">FAD</keyword>
<dbReference type="InterPro" id="IPR050446">
    <property type="entry name" value="FAD-oxidoreductase/Apoptosis"/>
</dbReference>
<dbReference type="RefSeq" id="WP_019054263.1">
    <property type="nucleotide sequence ID" value="NZ_JABBFV010000043.1"/>
</dbReference>
<organism evidence="7 8">
    <name type="scientific">Sphingobium psychrophilum</name>
    <dbReference type="NCBI Taxonomy" id="2728834"/>
    <lineage>
        <taxon>Bacteria</taxon>
        <taxon>Pseudomonadati</taxon>
        <taxon>Pseudomonadota</taxon>
        <taxon>Alphaproteobacteria</taxon>
        <taxon>Sphingomonadales</taxon>
        <taxon>Sphingomonadaceae</taxon>
        <taxon>Sphingobium</taxon>
    </lineage>
</organism>
<evidence type="ECO:0000259" key="6">
    <source>
        <dbReference type="Pfam" id="PF14759"/>
    </source>
</evidence>
<dbReference type="InterPro" id="IPR023753">
    <property type="entry name" value="FAD/NAD-binding_dom"/>
</dbReference>
<dbReference type="SUPFAM" id="SSF51735">
    <property type="entry name" value="NAD(P)-binding Rossmann-fold domains"/>
    <property type="match status" value="1"/>
</dbReference>
<protein>
    <submittedName>
        <fullName evidence="7">FAD-dependent oxidoreductase</fullName>
    </submittedName>
</protein>
<dbReference type="InterPro" id="IPR036188">
    <property type="entry name" value="FAD/NAD-bd_sf"/>
</dbReference>
<feature type="domain" description="FAD/NAD(P)-binding" evidence="5">
    <location>
        <begin position="3"/>
        <end position="301"/>
    </location>
</feature>
<sequence length="409" mass="44151">MRSVAIVGANLAGGRAAEALRQVGFDGRITLIGEEPWRPYERPPLSKEFLWNPAEMSDNFFLQDENWYSDNRIDMLLSTRAEAIDLNAGGVRLSGGQLVAADKVLLATGGHARKLNLAGADCVNVHYLRTRDDAARMALDLRQGARVVIVGMGVIGAEVAASAIKLGCEVTAVEPLAGPMERALGKRFGQWLGEEHRKRGVKTHFNRGVTGFKFADGRVSAVEIDDGTVIPCDAVVVGVGIIPATSLAVDAGLTVNNGIVVDRRCQTSNKAIFAAGDVAEQDGFFGGRFRQETYQNASDQAQAAASAMLGHEVDYCKPMWYWSDQFDLNIQFCGQIPAQAEVVLRGDIESNAFVALFLSGNTIDGLLTVNRAPDMGIGKRLVERRTKASADRLADADVSLRELLMQSAR</sequence>
<dbReference type="PRINTS" id="PR00411">
    <property type="entry name" value="PNDRDTASEI"/>
</dbReference>
<dbReference type="EMBL" id="JABBFV010000043">
    <property type="protein sequence ID" value="NML13226.1"/>
    <property type="molecule type" value="Genomic_DNA"/>
</dbReference>
<evidence type="ECO:0000256" key="4">
    <source>
        <dbReference type="ARBA" id="ARBA00023002"/>
    </source>
</evidence>
<dbReference type="PRINTS" id="PR00368">
    <property type="entry name" value="FADPNR"/>
</dbReference>
<accession>A0A7X9ZW11</accession>
<keyword evidence="8" id="KW-1185">Reference proteome</keyword>
<keyword evidence="4" id="KW-0560">Oxidoreductase</keyword>
<dbReference type="AlphaFoldDB" id="A0A7X9ZW11"/>
<dbReference type="SUPFAM" id="SSF55424">
    <property type="entry name" value="FAD/NAD-linked reductases, dimerisation (C-terminal) domain"/>
    <property type="match status" value="1"/>
</dbReference>
<dbReference type="InterPro" id="IPR028202">
    <property type="entry name" value="Reductase_C"/>
</dbReference>
<proteinExistence type="predicted"/>
<keyword evidence="2" id="KW-0285">Flavoprotein</keyword>
<dbReference type="PANTHER" id="PTHR43557">
    <property type="entry name" value="APOPTOSIS-INDUCING FACTOR 1"/>
    <property type="match status" value="1"/>
</dbReference>
<evidence type="ECO:0000256" key="3">
    <source>
        <dbReference type="ARBA" id="ARBA00022827"/>
    </source>
</evidence>
<evidence type="ECO:0000313" key="7">
    <source>
        <dbReference type="EMBL" id="NML13226.1"/>
    </source>
</evidence>
<comment type="caution">
    <text evidence="7">The sequence shown here is derived from an EMBL/GenBank/DDBJ whole genome shotgun (WGS) entry which is preliminary data.</text>
</comment>
<evidence type="ECO:0000313" key="8">
    <source>
        <dbReference type="Proteomes" id="UP000519023"/>
    </source>
</evidence>
<evidence type="ECO:0000259" key="5">
    <source>
        <dbReference type="Pfam" id="PF07992"/>
    </source>
</evidence>
<dbReference type="GO" id="GO:0016651">
    <property type="term" value="F:oxidoreductase activity, acting on NAD(P)H"/>
    <property type="evidence" value="ECO:0007669"/>
    <property type="project" value="TreeGrafter"/>
</dbReference>
<dbReference type="GO" id="GO:0005737">
    <property type="term" value="C:cytoplasm"/>
    <property type="evidence" value="ECO:0007669"/>
    <property type="project" value="TreeGrafter"/>
</dbReference>
<gene>
    <name evidence="7" type="ORF">HHL08_24440</name>
</gene>
<dbReference type="SUPFAM" id="SSF51905">
    <property type="entry name" value="FAD/NAD(P)-binding domain"/>
    <property type="match status" value="1"/>
</dbReference>
<feature type="domain" description="Reductase C-terminal" evidence="6">
    <location>
        <begin position="320"/>
        <end position="404"/>
    </location>
</feature>
<dbReference type="InterPro" id="IPR016156">
    <property type="entry name" value="FAD/NAD-linked_Rdtase_dimer_sf"/>
</dbReference>
<dbReference type="Gene3D" id="3.30.390.30">
    <property type="match status" value="1"/>
</dbReference>
<dbReference type="PANTHER" id="PTHR43557:SF2">
    <property type="entry name" value="RIESKE DOMAIN-CONTAINING PROTEIN-RELATED"/>
    <property type="match status" value="1"/>
</dbReference>